<comment type="caution">
    <text evidence="1">The sequence shown here is derived from an EMBL/GenBank/DDBJ whole genome shotgun (WGS) entry which is preliminary data.</text>
</comment>
<reference evidence="1 2" key="1">
    <citation type="submission" date="2019-02" db="EMBL/GenBank/DDBJ databases">
        <authorList>
            <person name="Li Y."/>
        </authorList>
    </citation>
    <scope>NUCLEOTIDE SEQUENCE [LARGE SCALE GENOMIC DNA]</scope>
    <source>
        <strain evidence="1 2">30C10-4-7</strain>
    </source>
</reference>
<dbReference type="RefSeq" id="WP_130140418.1">
    <property type="nucleotide sequence ID" value="NZ_SGIT01000001.1"/>
</dbReference>
<protein>
    <submittedName>
        <fullName evidence="1">Uncharacterized protein</fullName>
    </submittedName>
</protein>
<dbReference type="AlphaFoldDB" id="A0A4Q6XYZ4"/>
<dbReference type="OrthoDB" id="711376at2"/>
<evidence type="ECO:0000313" key="1">
    <source>
        <dbReference type="EMBL" id="RZF62189.1"/>
    </source>
</evidence>
<keyword evidence="2" id="KW-1185">Reference proteome</keyword>
<name>A0A4Q6XYZ4_9SPHI</name>
<dbReference type="EMBL" id="SGIT01000001">
    <property type="protein sequence ID" value="RZF62189.1"/>
    <property type="molecule type" value="Genomic_DNA"/>
</dbReference>
<organism evidence="1 2">
    <name type="scientific">Sphingobacterium corticibacterium</name>
    <dbReference type="NCBI Taxonomy" id="2484746"/>
    <lineage>
        <taxon>Bacteria</taxon>
        <taxon>Pseudomonadati</taxon>
        <taxon>Bacteroidota</taxon>
        <taxon>Sphingobacteriia</taxon>
        <taxon>Sphingobacteriales</taxon>
        <taxon>Sphingobacteriaceae</taxon>
        <taxon>Sphingobacterium</taxon>
    </lineage>
</organism>
<evidence type="ECO:0000313" key="2">
    <source>
        <dbReference type="Proteomes" id="UP000292855"/>
    </source>
</evidence>
<proteinExistence type="predicted"/>
<dbReference type="Proteomes" id="UP000292855">
    <property type="component" value="Unassembled WGS sequence"/>
</dbReference>
<sequence length="140" mass="15877">MNKQFPFTSTGVQEWQTDLYQQGATAIQNERTLIEADLVAWLSVRFILHADQQSFAQNLGAPTHQIYAIAISNALDEQTPIVLEKEESSAKKGNPYEHPKLSQMRYQIKTSAEVGTVKSISDPVQQRELIFSLHYLDNKL</sequence>
<accession>A0A4Q6XYZ4</accession>
<gene>
    <name evidence="1" type="ORF">EWE74_05115</name>
</gene>